<organism evidence="1">
    <name type="scientific">Arundo donax</name>
    <name type="common">Giant reed</name>
    <name type="synonym">Donax arundinaceus</name>
    <dbReference type="NCBI Taxonomy" id="35708"/>
    <lineage>
        <taxon>Eukaryota</taxon>
        <taxon>Viridiplantae</taxon>
        <taxon>Streptophyta</taxon>
        <taxon>Embryophyta</taxon>
        <taxon>Tracheophyta</taxon>
        <taxon>Spermatophyta</taxon>
        <taxon>Magnoliopsida</taxon>
        <taxon>Liliopsida</taxon>
        <taxon>Poales</taxon>
        <taxon>Poaceae</taxon>
        <taxon>PACMAD clade</taxon>
        <taxon>Arundinoideae</taxon>
        <taxon>Arundineae</taxon>
        <taxon>Arundo</taxon>
    </lineage>
</organism>
<reference evidence="1" key="1">
    <citation type="submission" date="2014-09" db="EMBL/GenBank/DDBJ databases">
        <authorList>
            <person name="Magalhaes I.L.F."/>
            <person name="Oliveira U."/>
            <person name="Santos F.R."/>
            <person name="Vidigal T.H.D.A."/>
            <person name="Brescovit A.D."/>
            <person name="Santos A.J."/>
        </authorList>
    </citation>
    <scope>NUCLEOTIDE SEQUENCE</scope>
    <source>
        <tissue evidence="1">Shoot tissue taken approximately 20 cm above the soil surface</tissue>
    </source>
</reference>
<reference evidence="1" key="2">
    <citation type="journal article" date="2015" name="Data Brief">
        <title>Shoot transcriptome of the giant reed, Arundo donax.</title>
        <authorList>
            <person name="Barrero R.A."/>
            <person name="Guerrero F.D."/>
            <person name="Moolhuijzen P."/>
            <person name="Goolsby J.A."/>
            <person name="Tidwell J."/>
            <person name="Bellgard S.E."/>
            <person name="Bellgard M.I."/>
        </authorList>
    </citation>
    <scope>NUCLEOTIDE SEQUENCE</scope>
    <source>
        <tissue evidence="1">Shoot tissue taken approximately 20 cm above the soil surface</tissue>
    </source>
</reference>
<accession>A0A0A9CTW9</accession>
<sequence>MINKASKYYHVDFIQHIKIWFGAIPIANWTVNFKLTLLIQTCSFSCI</sequence>
<name>A0A0A9CTW9_ARUDO</name>
<protein>
    <submittedName>
        <fullName evidence="1">Uncharacterized protein</fullName>
    </submittedName>
</protein>
<proteinExistence type="predicted"/>
<evidence type="ECO:0000313" key="1">
    <source>
        <dbReference type="EMBL" id="JAD76835.1"/>
    </source>
</evidence>
<dbReference type="AlphaFoldDB" id="A0A0A9CTW9"/>
<dbReference type="EMBL" id="GBRH01221060">
    <property type="protein sequence ID" value="JAD76835.1"/>
    <property type="molecule type" value="Transcribed_RNA"/>
</dbReference>